<feature type="non-terminal residue" evidence="2">
    <location>
        <position position="59"/>
    </location>
</feature>
<evidence type="ECO:0000313" key="2">
    <source>
        <dbReference type="EMBL" id="ORZ18588.1"/>
    </source>
</evidence>
<dbReference type="EMBL" id="MCGE01000008">
    <property type="protein sequence ID" value="ORZ18588.1"/>
    <property type="molecule type" value="Genomic_DNA"/>
</dbReference>
<evidence type="ECO:0000256" key="1">
    <source>
        <dbReference type="SAM" id="Phobius"/>
    </source>
</evidence>
<keyword evidence="1" id="KW-0472">Membrane</keyword>
<dbReference type="AlphaFoldDB" id="A0A1X2ILC9"/>
<comment type="caution">
    <text evidence="2">The sequence shown here is derived from an EMBL/GenBank/DDBJ whole genome shotgun (WGS) entry which is preliminary data.</text>
</comment>
<evidence type="ECO:0000313" key="3">
    <source>
        <dbReference type="Proteomes" id="UP000193560"/>
    </source>
</evidence>
<gene>
    <name evidence="2" type="ORF">BCR42DRAFT_229607</name>
</gene>
<organism evidence="2 3">
    <name type="scientific">Absidia repens</name>
    <dbReference type="NCBI Taxonomy" id="90262"/>
    <lineage>
        <taxon>Eukaryota</taxon>
        <taxon>Fungi</taxon>
        <taxon>Fungi incertae sedis</taxon>
        <taxon>Mucoromycota</taxon>
        <taxon>Mucoromycotina</taxon>
        <taxon>Mucoromycetes</taxon>
        <taxon>Mucorales</taxon>
        <taxon>Cunninghamellaceae</taxon>
        <taxon>Absidia</taxon>
    </lineage>
</organism>
<keyword evidence="1" id="KW-0812">Transmembrane</keyword>
<name>A0A1X2ILC9_9FUNG</name>
<keyword evidence="1" id="KW-1133">Transmembrane helix</keyword>
<keyword evidence="3" id="KW-1185">Reference proteome</keyword>
<proteinExistence type="predicted"/>
<sequence length="59" mass="7168">MFLFLPLHLPFCDVFIRTLSTYQAINPFFYISLLCFFLLISSFILHFIFINKRHPFFCI</sequence>
<feature type="transmembrane region" description="Helical" evidence="1">
    <location>
        <begin position="28"/>
        <end position="50"/>
    </location>
</feature>
<dbReference type="Proteomes" id="UP000193560">
    <property type="component" value="Unassembled WGS sequence"/>
</dbReference>
<protein>
    <submittedName>
        <fullName evidence="2">Uncharacterized protein</fullName>
    </submittedName>
</protein>
<reference evidence="2 3" key="1">
    <citation type="submission" date="2016-07" db="EMBL/GenBank/DDBJ databases">
        <title>Pervasive Adenine N6-methylation of Active Genes in Fungi.</title>
        <authorList>
            <consortium name="DOE Joint Genome Institute"/>
            <person name="Mondo S.J."/>
            <person name="Dannebaum R.O."/>
            <person name="Kuo R.C."/>
            <person name="Labutti K."/>
            <person name="Haridas S."/>
            <person name="Kuo A."/>
            <person name="Salamov A."/>
            <person name="Ahrendt S.R."/>
            <person name="Lipzen A."/>
            <person name="Sullivan W."/>
            <person name="Andreopoulos W.B."/>
            <person name="Clum A."/>
            <person name="Lindquist E."/>
            <person name="Daum C."/>
            <person name="Ramamoorthy G.K."/>
            <person name="Gryganskyi A."/>
            <person name="Culley D."/>
            <person name="Magnuson J.K."/>
            <person name="James T.Y."/>
            <person name="O'Malley M.A."/>
            <person name="Stajich J.E."/>
            <person name="Spatafora J.W."/>
            <person name="Visel A."/>
            <person name="Grigoriev I.V."/>
        </authorList>
    </citation>
    <scope>NUCLEOTIDE SEQUENCE [LARGE SCALE GENOMIC DNA]</scope>
    <source>
        <strain evidence="2 3">NRRL 1336</strain>
    </source>
</reference>
<accession>A0A1X2ILC9</accession>